<dbReference type="Pfam" id="PF13742">
    <property type="entry name" value="tRNA_anti_2"/>
    <property type="match status" value="1"/>
</dbReference>
<comment type="catalytic activity">
    <reaction evidence="5 6">
        <text>Exonucleolytic cleavage in either 5'- to 3'- or 3'- to 5'-direction to yield nucleoside 5'-phosphates.</text>
        <dbReference type="EC" id="3.1.11.6"/>
    </reaction>
</comment>
<dbReference type="Proteomes" id="UP001446205">
    <property type="component" value="Unassembled WGS sequence"/>
</dbReference>
<dbReference type="InterPro" id="IPR025824">
    <property type="entry name" value="OB-fold_nuc-bd_dom"/>
</dbReference>
<feature type="domain" description="OB-fold nucleic acid binding" evidence="8">
    <location>
        <begin position="18"/>
        <end position="111"/>
    </location>
</feature>
<evidence type="ECO:0000256" key="3">
    <source>
        <dbReference type="ARBA" id="ARBA00022801"/>
    </source>
</evidence>
<dbReference type="HAMAP" id="MF_00378">
    <property type="entry name" value="Exonuc_7_L"/>
    <property type="match status" value="1"/>
</dbReference>
<keyword evidence="1 5" id="KW-0963">Cytoplasm</keyword>
<name>A0ABU9DB00_9PROT</name>
<evidence type="ECO:0000313" key="10">
    <source>
        <dbReference type="Proteomes" id="UP001446205"/>
    </source>
</evidence>
<gene>
    <name evidence="5 9" type="primary">xseA</name>
    <name evidence="9" type="ORF">WOB96_13125</name>
</gene>
<dbReference type="CDD" id="cd04489">
    <property type="entry name" value="ExoVII_LU_OBF"/>
    <property type="match status" value="1"/>
</dbReference>
<evidence type="ECO:0000256" key="4">
    <source>
        <dbReference type="ARBA" id="ARBA00022839"/>
    </source>
</evidence>
<evidence type="ECO:0000259" key="7">
    <source>
        <dbReference type="Pfam" id="PF02601"/>
    </source>
</evidence>
<evidence type="ECO:0000256" key="1">
    <source>
        <dbReference type="ARBA" id="ARBA00022490"/>
    </source>
</evidence>
<comment type="function">
    <text evidence="5">Bidirectionally degrades single-stranded DNA into large acid-insoluble oligonucleotides, which are then degraded further into small acid-soluble oligonucleotides.</text>
</comment>
<keyword evidence="10" id="KW-1185">Reference proteome</keyword>
<keyword evidence="2 5" id="KW-0540">Nuclease</keyword>
<dbReference type="GO" id="GO:0008855">
    <property type="term" value="F:exodeoxyribonuclease VII activity"/>
    <property type="evidence" value="ECO:0007669"/>
    <property type="project" value="UniProtKB-EC"/>
</dbReference>
<dbReference type="InterPro" id="IPR020579">
    <property type="entry name" value="Exonuc_VII_lsu_C"/>
</dbReference>
<dbReference type="EMBL" id="JBBPCO010000014">
    <property type="protein sequence ID" value="MEK8090694.1"/>
    <property type="molecule type" value="Genomic_DNA"/>
</dbReference>
<dbReference type="PANTHER" id="PTHR30008">
    <property type="entry name" value="EXODEOXYRIBONUCLEASE 7 LARGE SUBUNIT"/>
    <property type="match status" value="1"/>
</dbReference>
<accession>A0ABU9DB00</accession>
<comment type="similarity">
    <text evidence="5 6">Belongs to the XseA family.</text>
</comment>
<dbReference type="InterPro" id="IPR003753">
    <property type="entry name" value="Exonuc_VII_L"/>
</dbReference>
<comment type="subcellular location">
    <subcellularLocation>
        <location evidence="5 6">Cytoplasm</location>
    </subcellularLocation>
</comment>
<evidence type="ECO:0000256" key="5">
    <source>
        <dbReference type="HAMAP-Rule" id="MF_00378"/>
    </source>
</evidence>
<evidence type="ECO:0000259" key="8">
    <source>
        <dbReference type="Pfam" id="PF13742"/>
    </source>
</evidence>
<keyword evidence="4 5" id="KW-0269">Exonuclease</keyword>
<evidence type="ECO:0000256" key="6">
    <source>
        <dbReference type="RuleBase" id="RU004355"/>
    </source>
</evidence>
<comment type="caution">
    <text evidence="9">The sequence shown here is derived from an EMBL/GenBank/DDBJ whole genome shotgun (WGS) entry which is preliminary data.</text>
</comment>
<feature type="domain" description="Exonuclease VII large subunit C-terminal" evidence="7">
    <location>
        <begin position="134"/>
        <end position="447"/>
    </location>
</feature>
<dbReference type="Pfam" id="PF02601">
    <property type="entry name" value="Exonuc_VII_L"/>
    <property type="match status" value="1"/>
</dbReference>
<protein>
    <recommendedName>
        <fullName evidence="5">Exodeoxyribonuclease 7 large subunit</fullName>
        <ecNumber evidence="5">3.1.11.6</ecNumber>
    </recommendedName>
    <alternativeName>
        <fullName evidence="5">Exodeoxyribonuclease VII large subunit</fullName>
        <shortName evidence="5">Exonuclease VII large subunit</shortName>
    </alternativeName>
</protein>
<organism evidence="9 10">
    <name type="scientific">Thermithiobacillus plumbiphilus</name>
    <dbReference type="NCBI Taxonomy" id="1729899"/>
    <lineage>
        <taxon>Bacteria</taxon>
        <taxon>Pseudomonadati</taxon>
        <taxon>Pseudomonadota</taxon>
        <taxon>Acidithiobacillia</taxon>
        <taxon>Acidithiobacillales</taxon>
        <taxon>Thermithiobacillaceae</taxon>
        <taxon>Thermithiobacillus</taxon>
    </lineage>
</organism>
<sequence length="464" mass="52639">MMPESITPSNLLKRDDVYNVSQLNREARTLLEKSFPLLWVEGELSNFSRPASGHWYFTLKDAQAQVRCAMFRARNQALALRPKDGMRVLLRAQISLFEGRGEFQLLVEHMEESGEGALQRAFEALKRKLQAEGLFDSERKRPIPAWPKRVGVITSGSGAAIRDILSTLQRRWPALPICVYPVPVQGAEAAPAIIAALQTAAARATEDVLILARGGGSMEDLWAFNDEAVVRAICACPISVISGVGHEVDFTLADFAADLRAPTPTAAAELVSPQIQEWRPRVRELERRLLQHMQRRLSNHGQMVDMLQQRLLHPGRRIQQMRERVDGLRQRLLLQMMRSLEQKQLLRQRAADGLLRCNPVSRRLPLLRQRLAQQETRLLQQGRQQLGQRRERLHQQLRQLNLVSPLNVIERGYAIVSNAQGKVIQDSRQTRPGQALKVQLARGQLRCRVEESQSSLSFFPEEAE</sequence>
<keyword evidence="3 5" id="KW-0378">Hydrolase</keyword>
<proteinExistence type="inferred from homology"/>
<dbReference type="NCBIfam" id="TIGR00237">
    <property type="entry name" value="xseA"/>
    <property type="match status" value="1"/>
</dbReference>
<dbReference type="EC" id="3.1.11.6" evidence="5"/>
<comment type="subunit">
    <text evidence="5">Heterooligomer composed of large and small subunits.</text>
</comment>
<dbReference type="PANTHER" id="PTHR30008:SF0">
    <property type="entry name" value="EXODEOXYRIBONUCLEASE 7 LARGE SUBUNIT"/>
    <property type="match status" value="1"/>
</dbReference>
<dbReference type="RefSeq" id="WP_341371748.1">
    <property type="nucleotide sequence ID" value="NZ_JBBPCO010000014.1"/>
</dbReference>
<evidence type="ECO:0000256" key="2">
    <source>
        <dbReference type="ARBA" id="ARBA00022722"/>
    </source>
</evidence>
<reference evidence="9 10" key="1">
    <citation type="submission" date="2024-04" db="EMBL/GenBank/DDBJ databases">
        <authorList>
            <person name="Abashina T."/>
            <person name="Shaikin A."/>
        </authorList>
    </citation>
    <scope>NUCLEOTIDE SEQUENCE [LARGE SCALE GENOMIC DNA]</scope>
    <source>
        <strain evidence="9 10">AAFK</strain>
    </source>
</reference>
<evidence type="ECO:0000313" key="9">
    <source>
        <dbReference type="EMBL" id="MEK8090694.1"/>
    </source>
</evidence>